<keyword evidence="2" id="KW-1185">Reference proteome</keyword>
<protein>
    <submittedName>
        <fullName evidence="1">Uncharacterized protein</fullName>
    </submittedName>
</protein>
<dbReference type="OrthoDB" id="9907715at2759"/>
<dbReference type="AlphaFoldDB" id="A0A2G9Q8K4"/>
<evidence type="ECO:0000313" key="2">
    <source>
        <dbReference type="Proteomes" id="UP000228934"/>
    </source>
</evidence>
<gene>
    <name evidence="1" type="ORF">AB205_0102370</name>
</gene>
<dbReference type="PANTHER" id="PTHR47306:SF2">
    <property type="entry name" value="CORE-BINDING (CB) DOMAIN-CONTAINING PROTEIN"/>
    <property type="match status" value="1"/>
</dbReference>
<organism evidence="1 2">
    <name type="scientific">Aquarana catesbeiana</name>
    <name type="common">American bullfrog</name>
    <name type="synonym">Rana catesbeiana</name>
    <dbReference type="NCBI Taxonomy" id="8400"/>
    <lineage>
        <taxon>Eukaryota</taxon>
        <taxon>Metazoa</taxon>
        <taxon>Chordata</taxon>
        <taxon>Craniata</taxon>
        <taxon>Vertebrata</taxon>
        <taxon>Euteleostomi</taxon>
        <taxon>Amphibia</taxon>
        <taxon>Batrachia</taxon>
        <taxon>Anura</taxon>
        <taxon>Neobatrachia</taxon>
        <taxon>Ranoidea</taxon>
        <taxon>Ranidae</taxon>
        <taxon>Aquarana</taxon>
    </lineage>
</organism>
<accession>A0A2G9Q8K4</accession>
<dbReference type="Proteomes" id="UP000228934">
    <property type="component" value="Unassembled WGS sequence"/>
</dbReference>
<name>A0A2G9Q8K4_AQUCT</name>
<reference evidence="2" key="1">
    <citation type="journal article" date="2017" name="Nat. Commun.">
        <title>The North American bullfrog draft genome provides insight into hormonal regulation of long noncoding RNA.</title>
        <authorList>
            <person name="Hammond S.A."/>
            <person name="Warren R.L."/>
            <person name="Vandervalk B.P."/>
            <person name="Kucuk E."/>
            <person name="Khan H."/>
            <person name="Gibb E.A."/>
            <person name="Pandoh P."/>
            <person name="Kirk H."/>
            <person name="Zhao Y."/>
            <person name="Jones M."/>
            <person name="Mungall A.J."/>
            <person name="Coope R."/>
            <person name="Pleasance S."/>
            <person name="Moore R.A."/>
            <person name="Holt R.A."/>
            <person name="Round J.M."/>
            <person name="Ohora S."/>
            <person name="Walle B.V."/>
            <person name="Veldhoen N."/>
            <person name="Helbing C.C."/>
            <person name="Birol I."/>
        </authorList>
    </citation>
    <scope>NUCLEOTIDE SEQUENCE [LARGE SCALE GENOMIC DNA]</scope>
</reference>
<proteinExistence type="predicted"/>
<dbReference type="PANTHER" id="PTHR47306">
    <property type="entry name" value="SI:CH211-178J18.4-RELATED"/>
    <property type="match status" value="1"/>
</dbReference>
<dbReference type="EMBL" id="KZ061018">
    <property type="protein sequence ID" value="PIO11501.1"/>
    <property type="molecule type" value="Genomic_DNA"/>
</dbReference>
<evidence type="ECO:0000313" key="1">
    <source>
        <dbReference type="EMBL" id="PIO11501.1"/>
    </source>
</evidence>
<sequence>MRKGGLYERHSLKAPMPKEFATYLHETLEMENYKQEVEDVTRFLYFMNLKRVNLHFVKDIGKVNTFNSLKRPLKNRKSGYLKHVRCFVTYQVKGTNLSVKDPELFQQCTFFMNITDDIQNRIMKLVSRENVGKR</sequence>